<evidence type="ECO:0000256" key="2">
    <source>
        <dbReference type="ARBA" id="ARBA00022553"/>
    </source>
</evidence>
<evidence type="ECO:0000259" key="10">
    <source>
        <dbReference type="Pfam" id="PF12949"/>
    </source>
</evidence>
<evidence type="ECO:0000256" key="3">
    <source>
        <dbReference type="ARBA" id="ARBA00022692"/>
    </source>
</evidence>
<evidence type="ECO:0000256" key="6">
    <source>
        <dbReference type="ARBA" id="ARBA00023242"/>
    </source>
</evidence>
<feature type="region of interest" description="Disordered" evidence="7">
    <location>
        <begin position="659"/>
        <end position="700"/>
    </location>
</feature>
<name>A0A9W8XCM3_9PLEO</name>
<dbReference type="InterPro" id="IPR044780">
    <property type="entry name" value="Heh2/Src1"/>
</dbReference>
<dbReference type="InterPro" id="IPR025856">
    <property type="entry name" value="HeH/LEM_domain"/>
</dbReference>
<keyword evidence="12" id="KW-1185">Reference proteome</keyword>
<evidence type="ECO:0000256" key="7">
    <source>
        <dbReference type="SAM" id="MobiDB-lite"/>
    </source>
</evidence>
<keyword evidence="6" id="KW-0539">Nucleus</keyword>
<comment type="subcellular location">
    <subcellularLocation>
        <location evidence="1">Nucleus inner membrane</location>
    </subcellularLocation>
</comment>
<evidence type="ECO:0000313" key="12">
    <source>
        <dbReference type="Proteomes" id="UP001140513"/>
    </source>
</evidence>
<dbReference type="GO" id="GO:0034399">
    <property type="term" value="C:nuclear periphery"/>
    <property type="evidence" value="ECO:0007669"/>
    <property type="project" value="TreeGrafter"/>
</dbReference>
<dbReference type="InterPro" id="IPR041885">
    <property type="entry name" value="MAN1_winged_helix_dom"/>
</dbReference>
<keyword evidence="3 8" id="KW-0812">Transmembrane</keyword>
<evidence type="ECO:0000256" key="8">
    <source>
        <dbReference type="SAM" id="Phobius"/>
    </source>
</evidence>
<comment type="caution">
    <text evidence="11">The sequence shown here is derived from an EMBL/GenBank/DDBJ whole genome shotgun (WGS) entry which is preliminary data.</text>
</comment>
<dbReference type="GO" id="GO:0003682">
    <property type="term" value="F:chromatin binding"/>
    <property type="evidence" value="ECO:0007669"/>
    <property type="project" value="InterPro"/>
</dbReference>
<dbReference type="OrthoDB" id="2503928at2759"/>
<dbReference type="Gene3D" id="1.10.720.30">
    <property type="entry name" value="SAP domain"/>
    <property type="match status" value="1"/>
</dbReference>
<evidence type="ECO:0000259" key="9">
    <source>
        <dbReference type="Pfam" id="PF09402"/>
    </source>
</evidence>
<feature type="compositionally biased region" description="Polar residues" evidence="7">
    <location>
        <begin position="188"/>
        <end position="200"/>
    </location>
</feature>
<feature type="transmembrane region" description="Helical" evidence="8">
    <location>
        <begin position="535"/>
        <end position="556"/>
    </location>
</feature>
<feature type="region of interest" description="Disordered" evidence="7">
    <location>
        <begin position="267"/>
        <end position="287"/>
    </location>
</feature>
<proteinExistence type="predicted"/>
<organism evidence="11 12">
    <name type="scientific">Didymosphaeria variabile</name>
    <dbReference type="NCBI Taxonomy" id="1932322"/>
    <lineage>
        <taxon>Eukaryota</taxon>
        <taxon>Fungi</taxon>
        <taxon>Dikarya</taxon>
        <taxon>Ascomycota</taxon>
        <taxon>Pezizomycotina</taxon>
        <taxon>Dothideomycetes</taxon>
        <taxon>Pleosporomycetidae</taxon>
        <taxon>Pleosporales</taxon>
        <taxon>Massarineae</taxon>
        <taxon>Didymosphaeriaceae</taxon>
        <taxon>Didymosphaeria</taxon>
    </lineage>
</organism>
<reference evidence="11" key="1">
    <citation type="submission" date="2022-10" db="EMBL/GenBank/DDBJ databases">
        <title>Tapping the CABI collections for fungal endophytes: first genome assemblies for Collariella, Neodidymelliopsis, Ascochyta clinopodiicola, Didymella pomorum, Didymosphaeria variabile, Neocosmospora piperis and Neocucurbitaria cava.</title>
        <authorList>
            <person name="Hill R."/>
        </authorList>
    </citation>
    <scope>NUCLEOTIDE SEQUENCE</scope>
    <source>
        <strain evidence="11">IMI 356815</strain>
    </source>
</reference>
<feature type="compositionally biased region" description="Basic and acidic residues" evidence="7">
    <location>
        <begin position="219"/>
        <end position="230"/>
    </location>
</feature>
<dbReference type="Proteomes" id="UP001140513">
    <property type="component" value="Unassembled WGS sequence"/>
</dbReference>
<dbReference type="GeneID" id="80914411"/>
<accession>A0A9W8XCM3</accession>
<feature type="domain" description="HeH/LEM" evidence="10">
    <location>
        <begin position="17"/>
        <end position="49"/>
    </location>
</feature>
<feature type="domain" description="Man1/Src1-like C-terminal" evidence="9">
    <location>
        <begin position="326"/>
        <end position="653"/>
    </location>
</feature>
<dbReference type="EMBL" id="JAPEUX010000008">
    <property type="protein sequence ID" value="KAJ4346948.1"/>
    <property type="molecule type" value="Genomic_DNA"/>
</dbReference>
<keyword evidence="2" id="KW-0597">Phosphoprotein</keyword>
<dbReference type="Gene3D" id="1.10.10.1180">
    <property type="entry name" value="MAN1, winged-helix domain"/>
    <property type="match status" value="1"/>
</dbReference>
<dbReference type="RefSeq" id="XP_056066748.1">
    <property type="nucleotide sequence ID" value="XM_056219621.1"/>
</dbReference>
<dbReference type="InterPro" id="IPR018996">
    <property type="entry name" value="Man1/Src1-like_C"/>
</dbReference>
<keyword evidence="5 8" id="KW-0472">Membrane</keyword>
<evidence type="ECO:0000256" key="4">
    <source>
        <dbReference type="ARBA" id="ARBA00022989"/>
    </source>
</evidence>
<sequence length="700" mass="77392">MADARGEYWYLDDGVEPTKITVPELRSILLKHGVHYPASAKKPALVELFAANVLPQAAKIQRAAARTVRSTRGIVDVPSSSASTTTTDDTGDDTLIPPPPAPRPASRRRTRAATAEHEDEKPAPAPARTPARRAKTPSQTVPNKHARESDADADGQPAHQRTRKSLAPQVKEPTPDPEAWHRPAADSPFTQDNPFQSGSSPPNPESHARDRRRKTMGFEQKDRRKSDANRRKTYQPQASQQEDGVVVPTRKTFEMPVSRVKKEEAVVAVPDSGDEGEEGEEYTPEEQLELVRERAKNGEVDILPSRRRRDPHKTASTVQAFLLTFITTAFAVLGGVWREEKFAIGFCNTGSVAPTAIAGVELPEFATGLLPQCEPCPPHAYCYPKLQVECEKDFIKKYHPLSFGGVLPLPPTCEPDTEKTRKVTQVADHAVQMLRQRRAQFECGEDDAQGKVVQSPEVSIADLKAGLLAKKSKSLSNAEFEDLFAKAIGEIPGRQEVVEKSDGTTGERRLASTSLSELTLACSIRRSLRESLERHLLQIVGVILFIASGAYGRYVITSNRAIEARAKQLASDVFDRLANQAALAHQEPGAYQDRGLSMNQLRDDVLRNEFSSSRRMNLWKRVQKKVEHNSNIRAAVREGASGDITRMWEWIGPVRLLEDGHSSGKRDGGRRSLGWMSTPGSSPPEPNVEGQRWDDGHPQY</sequence>
<dbReference type="Pfam" id="PF12949">
    <property type="entry name" value="HeH"/>
    <property type="match status" value="1"/>
</dbReference>
<dbReference type="PANTHER" id="PTHR47808">
    <property type="entry name" value="INNER NUCLEAR MEMBRANE PROTEIN HEH2-RELATED"/>
    <property type="match status" value="1"/>
</dbReference>
<feature type="compositionally biased region" description="Basic and acidic residues" evidence="7">
    <location>
        <begin position="659"/>
        <end position="670"/>
    </location>
</feature>
<dbReference type="GO" id="GO:0005783">
    <property type="term" value="C:endoplasmic reticulum"/>
    <property type="evidence" value="ECO:0007669"/>
    <property type="project" value="TreeGrafter"/>
</dbReference>
<feature type="compositionally biased region" description="Basic and acidic residues" evidence="7">
    <location>
        <begin position="691"/>
        <end position="700"/>
    </location>
</feature>
<dbReference type="Pfam" id="PF09402">
    <property type="entry name" value="MSC"/>
    <property type="match status" value="1"/>
</dbReference>
<feature type="compositionally biased region" description="Low complexity" evidence="7">
    <location>
        <begin position="79"/>
        <end position="88"/>
    </location>
</feature>
<dbReference type="GO" id="GO:0071763">
    <property type="term" value="P:nuclear membrane organization"/>
    <property type="evidence" value="ECO:0007669"/>
    <property type="project" value="TreeGrafter"/>
</dbReference>
<feature type="region of interest" description="Disordered" evidence="7">
    <location>
        <begin position="65"/>
        <end position="247"/>
    </location>
</feature>
<gene>
    <name evidence="11" type="primary">SRC1</name>
    <name evidence="11" type="ORF">N0V89_010881</name>
</gene>
<evidence type="ECO:0000256" key="1">
    <source>
        <dbReference type="ARBA" id="ARBA00004540"/>
    </source>
</evidence>
<evidence type="ECO:0000313" key="11">
    <source>
        <dbReference type="EMBL" id="KAJ4346948.1"/>
    </source>
</evidence>
<feature type="transmembrane region" description="Helical" evidence="8">
    <location>
        <begin position="318"/>
        <end position="337"/>
    </location>
</feature>
<evidence type="ECO:0000256" key="5">
    <source>
        <dbReference type="ARBA" id="ARBA00023136"/>
    </source>
</evidence>
<protein>
    <submittedName>
        <fullName evidence="11">Inner nuclear membrane protein enriched at telomere/subtelomere region</fullName>
    </submittedName>
</protein>
<dbReference type="CDD" id="cd12935">
    <property type="entry name" value="LEM_like"/>
    <property type="match status" value="1"/>
</dbReference>
<dbReference type="AlphaFoldDB" id="A0A9W8XCM3"/>
<dbReference type="InterPro" id="IPR036361">
    <property type="entry name" value="SAP_dom_sf"/>
</dbReference>
<dbReference type="PANTHER" id="PTHR47808:SF2">
    <property type="entry name" value="LEM DOMAIN-CONTAINING PROTEIN 2"/>
    <property type="match status" value="1"/>
</dbReference>
<keyword evidence="4 8" id="KW-1133">Transmembrane helix</keyword>
<dbReference type="GO" id="GO:0005637">
    <property type="term" value="C:nuclear inner membrane"/>
    <property type="evidence" value="ECO:0007669"/>
    <property type="project" value="UniProtKB-SubCell"/>
</dbReference>
<feature type="compositionally biased region" description="Acidic residues" evidence="7">
    <location>
        <begin position="272"/>
        <end position="287"/>
    </location>
</feature>